<evidence type="ECO:0000313" key="4">
    <source>
        <dbReference type="Proteomes" id="UP000192085"/>
    </source>
</evidence>
<dbReference type="SFLD" id="SFLDG01135">
    <property type="entry name" value="C1.5.6:_HAD__Beta-PGM__Phospha"/>
    <property type="match status" value="1"/>
</dbReference>
<dbReference type="NCBIfam" id="TIGR01509">
    <property type="entry name" value="HAD-SF-IA-v3"/>
    <property type="match status" value="1"/>
</dbReference>
<name>A0A0B8QSP9_LACLL</name>
<dbReference type="PANTHER" id="PTHR43434">
    <property type="entry name" value="PHOSPHOGLYCOLATE PHOSPHATASE"/>
    <property type="match status" value="1"/>
</dbReference>
<dbReference type="GO" id="GO:0005829">
    <property type="term" value="C:cytosol"/>
    <property type="evidence" value="ECO:0007669"/>
    <property type="project" value="TreeGrafter"/>
</dbReference>
<dbReference type="InterPro" id="IPR041492">
    <property type="entry name" value="HAD_2"/>
</dbReference>
<reference evidence="2 3" key="1">
    <citation type="submission" date="2015-01" db="EMBL/GenBank/DDBJ databases">
        <title>Lactococcus lactis subsp.lactis JCM 5805 whole genome shotgun sequence.</title>
        <authorList>
            <person name="Fujii T."/>
            <person name="Tomita Y."/>
            <person name="Ikushima S."/>
            <person name="Fujiwara D."/>
        </authorList>
    </citation>
    <scope>NUCLEOTIDE SEQUENCE [LARGE SCALE GENOMIC DNA]</scope>
    <source>
        <strain evidence="2 3">JCM 5805</strain>
    </source>
</reference>
<evidence type="ECO:0000313" key="3">
    <source>
        <dbReference type="Proteomes" id="UP000031847"/>
    </source>
</evidence>
<organism evidence="2 3">
    <name type="scientific">Lactococcus lactis subsp. lactis</name>
    <name type="common">Streptococcus lactis</name>
    <dbReference type="NCBI Taxonomy" id="1360"/>
    <lineage>
        <taxon>Bacteria</taxon>
        <taxon>Bacillati</taxon>
        <taxon>Bacillota</taxon>
        <taxon>Bacilli</taxon>
        <taxon>Lactobacillales</taxon>
        <taxon>Streptococcaceae</taxon>
        <taxon>Lactococcus</taxon>
    </lineage>
</organism>
<evidence type="ECO:0000313" key="1">
    <source>
        <dbReference type="EMBL" id="ARD98610.1"/>
    </source>
</evidence>
<dbReference type="GO" id="GO:0006281">
    <property type="term" value="P:DNA repair"/>
    <property type="evidence" value="ECO:0007669"/>
    <property type="project" value="TreeGrafter"/>
</dbReference>
<dbReference type="SFLD" id="SFLDS00003">
    <property type="entry name" value="Haloacid_Dehalogenase"/>
    <property type="match status" value="1"/>
</dbReference>
<sequence>MLATKVCYNINMDYENYIWDLGGTLLDNYESSSHAFAATLWSMAERVVLRTDVYDALKVSTAYAVEKYASDLPGFLEEYKKLEAEELEKPILFSGAKKVLTDLSVKGNKNFMISHRNHQVLTILSAAEIDSYFTEVVTSDNGFKRKPAPESINYLLNKYKLNPKKTVMIGDRPLDIEAGNAAGISTIYFDSSTDSTLSGQAINTVSDGSLNSKPTHIIHQLTEIIL</sequence>
<dbReference type="CDD" id="cd07523">
    <property type="entry name" value="HAD_YsbA-like"/>
    <property type="match status" value="1"/>
</dbReference>
<gene>
    <name evidence="2" type="ORF">JCM5805K_1060</name>
    <name evidence="1" type="ORF">LL275_0979</name>
</gene>
<dbReference type="EMBL" id="CP015897">
    <property type="protein sequence ID" value="ARD98610.1"/>
    <property type="molecule type" value="Genomic_DNA"/>
</dbReference>
<dbReference type="Proteomes" id="UP000192085">
    <property type="component" value="Chromosome"/>
</dbReference>
<dbReference type="GO" id="GO:0008967">
    <property type="term" value="F:phosphoglycolate phosphatase activity"/>
    <property type="evidence" value="ECO:0007669"/>
    <property type="project" value="TreeGrafter"/>
</dbReference>
<evidence type="ECO:0000313" key="2">
    <source>
        <dbReference type="EMBL" id="GAM79952.1"/>
    </source>
</evidence>
<dbReference type="SUPFAM" id="SSF56784">
    <property type="entry name" value="HAD-like"/>
    <property type="match status" value="1"/>
</dbReference>
<dbReference type="InterPro" id="IPR006439">
    <property type="entry name" value="HAD-SF_hydro_IA"/>
</dbReference>
<dbReference type="Proteomes" id="UP000031847">
    <property type="component" value="Unassembled WGS sequence"/>
</dbReference>
<proteinExistence type="predicted"/>
<dbReference type="EMBL" id="BBSI01000017">
    <property type="protein sequence ID" value="GAM79952.1"/>
    <property type="molecule type" value="Genomic_DNA"/>
</dbReference>
<dbReference type="InterPro" id="IPR036412">
    <property type="entry name" value="HAD-like_sf"/>
</dbReference>
<dbReference type="InterPro" id="IPR023214">
    <property type="entry name" value="HAD_sf"/>
</dbReference>
<protein>
    <submittedName>
        <fullName evidence="2">Predicted phosphatases</fullName>
    </submittedName>
    <submittedName>
        <fullName evidence="1">p-Ser-HPr phosphatase</fullName>
    </submittedName>
</protein>
<dbReference type="Pfam" id="PF13419">
    <property type="entry name" value="HAD_2"/>
    <property type="match status" value="1"/>
</dbReference>
<dbReference type="InterPro" id="IPR023198">
    <property type="entry name" value="PGP-like_dom2"/>
</dbReference>
<reference evidence="1 4" key="2">
    <citation type="journal article" date="2017" name="BMC Genomics">
        <title>Comparative and functional genomics of the Lactococcus lactis taxon; insights into evolution and niche adaptation.</title>
        <authorList>
            <person name="Kelleher P."/>
            <person name="Bottacini F."/>
            <person name="Mahony J."/>
            <person name="Kilcawley K.N."/>
            <person name="van Sinderen D."/>
        </authorList>
    </citation>
    <scope>NUCLEOTIDE SEQUENCE [LARGE SCALE GENOMIC DNA]</scope>
    <source>
        <strain evidence="1 4">275</strain>
    </source>
</reference>
<dbReference type="PANTHER" id="PTHR43434:SF25">
    <property type="entry name" value="PHOSPHOGLYCOLATE PHOSPHATASE"/>
    <property type="match status" value="1"/>
</dbReference>
<dbReference type="Gene3D" id="1.10.150.240">
    <property type="entry name" value="Putative phosphatase, domain 2"/>
    <property type="match status" value="1"/>
</dbReference>
<dbReference type="SFLD" id="SFLDG01129">
    <property type="entry name" value="C1.5:_HAD__Beta-PGM__Phosphata"/>
    <property type="match status" value="1"/>
</dbReference>
<dbReference type="AlphaFoldDB" id="A0A0B8QSP9"/>
<dbReference type="Gene3D" id="3.40.50.1000">
    <property type="entry name" value="HAD superfamily/HAD-like"/>
    <property type="match status" value="1"/>
</dbReference>
<dbReference type="NCBIfam" id="TIGR01549">
    <property type="entry name" value="HAD-SF-IA-v1"/>
    <property type="match status" value="1"/>
</dbReference>
<accession>A0A0B8QSP9</accession>
<dbReference type="InterPro" id="IPR050155">
    <property type="entry name" value="HAD-like_hydrolase_sf"/>
</dbReference>